<dbReference type="AlphaFoldDB" id="A0A246JKX7"/>
<evidence type="ECO:0000313" key="1">
    <source>
        <dbReference type="EMBL" id="OWQ93267.1"/>
    </source>
</evidence>
<proteinExistence type="predicted"/>
<dbReference type="InterPro" id="IPR012340">
    <property type="entry name" value="NA-bd_OB-fold"/>
</dbReference>
<dbReference type="RefSeq" id="WP_088382415.1">
    <property type="nucleotide sequence ID" value="NZ_NIOF01000001.1"/>
</dbReference>
<dbReference type="GO" id="GO:0030894">
    <property type="term" value="C:replisome"/>
    <property type="evidence" value="ECO:0007669"/>
    <property type="project" value="InterPro"/>
</dbReference>
<dbReference type="Gene3D" id="2.40.50.140">
    <property type="entry name" value="Nucleic acid-binding proteins"/>
    <property type="match status" value="1"/>
</dbReference>
<protein>
    <submittedName>
        <fullName evidence="1">Primosomal replication protein N</fullName>
    </submittedName>
</protein>
<name>A0A246JKX7_9BURK</name>
<dbReference type="OrthoDB" id="5296916at2"/>
<keyword evidence="2" id="KW-1185">Reference proteome</keyword>
<dbReference type="Pfam" id="PF22657">
    <property type="entry name" value="SSB_1"/>
    <property type="match status" value="1"/>
</dbReference>
<comment type="caution">
    <text evidence="1">The sequence shown here is derived from an EMBL/GenBank/DDBJ whole genome shotgun (WGS) entry which is preliminary data.</text>
</comment>
<gene>
    <name evidence="1" type="primary">priB</name>
    <name evidence="1" type="ORF">CDN99_01900</name>
</gene>
<dbReference type="SUPFAM" id="SSF50249">
    <property type="entry name" value="Nucleic acid-binding proteins"/>
    <property type="match status" value="1"/>
</dbReference>
<dbReference type="EMBL" id="NIOF01000001">
    <property type="protein sequence ID" value="OWQ93267.1"/>
    <property type="molecule type" value="Genomic_DNA"/>
</dbReference>
<organism evidence="1 2">
    <name type="scientific">Roseateles aquatilis</name>
    <dbReference type="NCBI Taxonomy" id="431061"/>
    <lineage>
        <taxon>Bacteria</taxon>
        <taxon>Pseudomonadati</taxon>
        <taxon>Pseudomonadota</taxon>
        <taxon>Betaproteobacteria</taxon>
        <taxon>Burkholderiales</taxon>
        <taxon>Sphaerotilaceae</taxon>
        <taxon>Roseateles</taxon>
    </lineage>
</organism>
<sequence>MNRLVLQAQILELTAIRYTPAGLPALDLVLKHESQVDEAGAHRKVALEIKAVAIGDVVRRVQALGLAGCSVFTGFLSAQKQGRGTVFHITGLES</sequence>
<accession>A0A246JKX7</accession>
<dbReference type="GO" id="GO:0006260">
    <property type="term" value="P:DNA replication"/>
    <property type="evidence" value="ECO:0007669"/>
    <property type="project" value="InterPro"/>
</dbReference>
<evidence type="ECO:0000313" key="2">
    <source>
        <dbReference type="Proteomes" id="UP000197468"/>
    </source>
</evidence>
<reference evidence="1 2" key="1">
    <citation type="journal article" date="2008" name="Int. J. Syst. Evol. Microbiol.">
        <title>Description of Roseateles aquatilis sp. nov. and Roseateles terrae sp. nov., in the class Betaproteobacteria, and emended description of the genus Roseateles.</title>
        <authorList>
            <person name="Gomila M."/>
            <person name="Bowien B."/>
            <person name="Falsen E."/>
            <person name="Moore E.R."/>
            <person name="Lalucat J."/>
        </authorList>
    </citation>
    <scope>NUCLEOTIDE SEQUENCE [LARGE SCALE GENOMIC DNA]</scope>
    <source>
        <strain evidence="1 2">CCUG 48205</strain>
    </source>
</reference>
<dbReference type="GO" id="GO:0003697">
    <property type="term" value="F:single-stranded DNA binding"/>
    <property type="evidence" value="ECO:0007669"/>
    <property type="project" value="InterPro"/>
</dbReference>
<dbReference type="Proteomes" id="UP000197468">
    <property type="component" value="Unassembled WGS sequence"/>
</dbReference>
<dbReference type="PIRSF" id="PIRSF003135">
    <property type="entry name" value="Primosomal_n"/>
    <property type="match status" value="1"/>
</dbReference>
<dbReference type="InterPro" id="IPR023646">
    <property type="entry name" value="Prisomal_replication_PriB"/>
</dbReference>
<dbReference type="NCBIfam" id="TIGR04418">
    <property type="entry name" value="PriB_gamma"/>
    <property type="match status" value="1"/>
</dbReference>